<dbReference type="EMBL" id="LAZR01000675">
    <property type="protein sequence ID" value="KKN60987.1"/>
    <property type="molecule type" value="Genomic_DNA"/>
</dbReference>
<evidence type="ECO:0000313" key="1">
    <source>
        <dbReference type="EMBL" id="KKN60987.1"/>
    </source>
</evidence>
<sequence length="78" mass="9350">MEQLEFKVDSECDKCGKAMLKEFKQFNSEFMCDDCHDACCTVARLSPARQHAFHKRLDEWAKNYVFFPEKENREMFDD</sequence>
<organism evidence="1">
    <name type="scientific">marine sediment metagenome</name>
    <dbReference type="NCBI Taxonomy" id="412755"/>
    <lineage>
        <taxon>unclassified sequences</taxon>
        <taxon>metagenomes</taxon>
        <taxon>ecological metagenomes</taxon>
    </lineage>
</organism>
<dbReference type="AlphaFoldDB" id="A0A0F9SFC4"/>
<gene>
    <name evidence="1" type="ORF">LCGC14_0526120</name>
</gene>
<reference evidence="1" key="1">
    <citation type="journal article" date="2015" name="Nature">
        <title>Complex archaea that bridge the gap between prokaryotes and eukaryotes.</title>
        <authorList>
            <person name="Spang A."/>
            <person name="Saw J.H."/>
            <person name="Jorgensen S.L."/>
            <person name="Zaremba-Niedzwiedzka K."/>
            <person name="Martijn J."/>
            <person name="Lind A.E."/>
            <person name="van Eijk R."/>
            <person name="Schleper C."/>
            <person name="Guy L."/>
            <person name="Ettema T.J."/>
        </authorList>
    </citation>
    <scope>NUCLEOTIDE SEQUENCE</scope>
</reference>
<name>A0A0F9SFC4_9ZZZZ</name>
<proteinExistence type="predicted"/>
<comment type="caution">
    <text evidence="1">The sequence shown here is derived from an EMBL/GenBank/DDBJ whole genome shotgun (WGS) entry which is preliminary data.</text>
</comment>
<accession>A0A0F9SFC4</accession>
<protein>
    <submittedName>
        <fullName evidence="1">Uncharacterized protein</fullName>
    </submittedName>
</protein>